<dbReference type="PROSITE" id="PS51494">
    <property type="entry name" value="SPOIVB"/>
    <property type="match status" value="1"/>
</dbReference>
<proteinExistence type="predicted"/>
<protein>
    <recommendedName>
        <fullName evidence="1">Peptidase S55 domain-containing protein</fullName>
    </recommendedName>
</protein>
<name>A0A660SAV4_UNCT6</name>
<dbReference type="Proteomes" id="UP000282321">
    <property type="component" value="Unassembled WGS sequence"/>
</dbReference>
<accession>A0A660SAV4</accession>
<dbReference type="EMBL" id="QNBC01000006">
    <property type="protein sequence ID" value="RKX67928.1"/>
    <property type="molecule type" value="Genomic_DNA"/>
</dbReference>
<evidence type="ECO:0000313" key="3">
    <source>
        <dbReference type="Proteomes" id="UP000282321"/>
    </source>
</evidence>
<sequence>MSIKSIIVLFLFPLFLNAGSIREGTHGIIVTEMENGILDSINFVVKGSVQDNGSGYPTILVSFPDSVMRKYGVASGMSGSPAYVDGKLIGALSSTWPFLNQPLGNITPIEEMHKLKNTASAGNLTEKSQNIYVSCSIPTFLSFTDSIMKERHLTVKSASASDSSYPVLPGYSVGIGLISGDMTVAIVGTITEKSGNEIYALGHPALGLGQEEFPLVSCKTVTTASSKYMSFKIPVIGKAVGSVINDGYSGIYALLDRRAPTIRTTVSIDKKYYSYNLASSSYLSPLLFQMAVFHATSKSFLQNDKNSFIAHFIIEGNNIHLKSTLFGRRKFAPFNIIAPLSSVLNEMYDNSKRKIDIDNIKIDVTTVDHDIFGKIKTVSIVPKLSRRNGKFTINVTASRFRKCDTTLSIEYFNNRLKPGKYSLVLMGRNTYVKLLENYKIFDRNNIDDMISLLNETPQKPYLYYAILDSRRGGIIGNKYYDEIPADYLQGDNSDISYVKRIISVDSIPIPFVPEGKVITSFIVEEK</sequence>
<reference evidence="2 3" key="1">
    <citation type="submission" date="2018-06" db="EMBL/GenBank/DDBJ databases">
        <title>Extensive metabolic versatility and redundancy in microbially diverse, dynamic hydrothermal sediments.</title>
        <authorList>
            <person name="Dombrowski N."/>
            <person name="Teske A."/>
            <person name="Baker B.J."/>
        </authorList>
    </citation>
    <scope>NUCLEOTIDE SEQUENCE [LARGE SCALE GENOMIC DNA]</scope>
    <source>
        <strain evidence="2">B35_G9</strain>
    </source>
</reference>
<evidence type="ECO:0000313" key="2">
    <source>
        <dbReference type="EMBL" id="RKX67928.1"/>
    </source>
</evidence>
<gene>
    <name evidence="2" type="ORF">DRP44_00940</name>
</gene>
<evidence type="ECO:0000259" key="1">
    <source>
        <dbReference type="PROSITE" id="PS51494"/>
    </source>
</evidence>
<feature type="domain" description="Peptidase S55" evidence="1">
    <location>
        <begin position="1"/>
        <end position="128"/>
    </location>
</feature>
<dbReference type="InterPro" id="IPR008763">
    <property type="entry name" value="Peptidase_S55"/>
</dbReference>
<dbReference type="AlphaFoldDB" id="A0A660SAV4"/>
<comment type="caution">
    <text evidence="2">The sequence shown here is derived from an EMBL/GenBank/DDBJ whole genome shotgun (WGS) entry which is preliminary data.</text>
</comment>
<organism evidence="2 3">
    <name type="scientific">candidate division TA06 bacterium</name>
    <dbReference type="NCBI Taxonomy" id="2250710"/>
    <lineage>
        <taxon>Bacteria</taxon>
        <taxon>Bacteria division TA06</taxon>
    </lineage>
</organism>